<evidence type="ECO:0000259" key="1">
    <source>
        <dbReference type="Pfam" id="PF02698"/>
    </source>
</evidence>
<gene>
    <name evidence="2" type="ORF">GWP43_00240</name>
</gene>
<proteinExistence type="predicted"/>
<dbReference type="InterPro" id="IPR051599">
    <property type="entry name" value="Cell_Envelope_Assoc"/>
</dbReference>
<dbReference type="CDD" id="cd06259">
    <property type="entry name" value="YdcF-like"/>
    <property type="match status" value="1"/>
</dbReference>
<dbReference type="KEGG" id="trz:GWP43_00240"/>
<evidence type="ECO:0000313" key="2">
    <source>
        <dbReference type="EMBL" id="QHX42145.1"/>
    </source>
</evidence>
<protein>
    <submittedName>
        <fullName evidence="2">SanA protein</fullName>
    </submittedName>
</protein>
<dbReference type="PANTHER" id="PTHR30336">
    <property type="entry name" value="INNER MEMBRANE PROTEIN, PROBABLE PERMEASE"/>
    <property type="match status" value="1"/>
</dbReference>
<accession>A0A6P1XXY6</accession>
<reference evidence="2 3" key="1">
    <citation type="submission" date="2020-01" db="EMBL/GenBank/DDBJ databases">
        <title>Complete genome sequence of a human oral phylogroup 1 Treponema sp. strain ATCC 700766, originally isolated from periodontitis dental plaque.</title>
        <authorList>
            <person name="Chan Y."/>
            <person name="Huo Y.-B."/>
            <person name="Yu X.-L."/>
            <person name="Zeng H."/>
            <person name="Leung W.-K."/>
            <person name="Watt R.M."/>
        </authorList>
    </citation>
    <scope>NUCLEOTIDE SEQUENCE [LARGE SCALE GENOMIC DNA]</scope>
    <source>
        <strain evidence="2 3">OMZ 804</strain>
    </source>
</reference>
<dbReference type="Pfam" id="PF02698">
    <property type="entry name" value="DUF218"/>
    <property type="match status" value="1"/>
</dbReference>
<sequence length="234" mass="26364">MPYPLMRRGCMKMPKRKALLKTTLIICSALVFVALWINYDMVRFAKPYIKNADDASLMEADCILVLGARVLKNGYPSHILEDRIITGIDLYRAGISPALLMSGDHGTKAYDEVKAMKQYAVARTVPADCVFMDHAGFSTYDSCYRARDIFCAKKVVIVTQRYHLYRAVYIARCLGLDAYGVASDRRFIYGKNSRHLREFFARIKAVGAVFIKVRPRYLGEPIPIQTSPGSVTDG</sequence>
<organism evidence="2 3">
    <name type="scientific">Treponema vincentii</name>
    <dbReference type="NCBI Taxonomy" id="69710"/>
    <lineage>
        <taxon>Bacteria</taxon>
        <taxon>Pseudomonadati</taxon>
        <taxon>Spirochaetota</taxon>
        <taxon>Spirochaetia</taxon>
        <taxon>Spirochaetales</taxon>
        <taxon>Treponemataceae</taxon>
        <taxon>Treponema</taxon>
    </lineage>
</organism>
<evidence type="ECO:0000313" key="3">
    <source>
        <dbReference type="Proteomes" id="UP000464374"/>
    </source>
</evidence>
<dbReference type="GO" id="GO:0005886">
    <property type="term" value="C:plasma membrane"/>
    <property type="evidence" value="ECO:0007669"/>
    <property type="project" value="TreeGrafter"/>
</dbReference>
<dbReference type="Proteomes" id="UP000464374">
    <property type="component" value="Chromosome"/>
</dbReference>
<dbReference type="PANTHER" id="PTHR30336:SF6">
    <property type="entry name" value="INTEGRAL MEMBRANE PROTEIN"/>
    <property type="match status" value="1"/>
</dbReference>
<dbReference type="AlphaFoldDB" id="A0A6P1XXY6"/>
<name>A0A6P1XXY6_9SPIR</name>
<dbReference type="InterPro" id="IPR003848">
    <property type="entry name" value="DUF218"/>
</dbReference>
<dbReference type="EMBL" id="CP048020">
    <property type="protein sequence ID" value="QHX42145.1"/>
    <property type="molecule type" value="Genomic_DNA"/>
</dbReference>
<feature type="domain" description="DUF218" evidence="1">
    <location>
        <begin position="61"/>
        <end position="181"/>
    </location>
</feature>